<evidence type="ECO:0000313" key="2">
    <source>
        <dbReference type="EMBL" id="QHT97842.1"/>
    </source>
</evidence>
<organism evidence="2">
    <name type="scientific">viral metagenome</name>
    <dbReference type="NCBI Taxonomy" id="1070528"/>
    <lineage>
        <taxon>unclassified sequences</taxon>
        <taxon>metagenomes</taxon>
        <taxon>organismal metagenomes</taxon>
    </lineage>
</organism>
<keyword evidence="1" id="KW-0472">Membrane</keyword>
<dbReference type="EMBL" id="MN740283">
    <property type="protein sequence ID" value="QHT97842.1"/>
    <property type="molecule type" value="Genomic_DNA"/>
</dbReference>
<accession>A0A6C0IXQ1</accession>
<sequence>MSTSETPCPNTATTQEACAQIPNAVWVPTANGGSCHCCNTNGTTYRDPSDPTSPCKLCPSNSLCGTGDGFCKGSCGSWEWFGFLKCVVEPTTNLNQCQFSISQWKSWLFYGLIVLAIILLIVIIVSVTRSRPKSVVYVSSTQAPSGVTRLQ</sequence>
<protein>
    <submittedName>
        <fullName evidence="2">Uncharacterized protein</fullName>
    </submittedName>
</protein>
<evidence type="ECO:0000256" key="1">
    <source>
        <dbReference type="SAM" id="Phobius"/>
    </source>
</evidence>
<dbReference type="AlphaFoldDB" id="A0A6C0IXQ1"/>
<keyword evidence="1" id="KW-0812">Transmembrane</keyword>
<reference evidence="2" key="1">
    <citation type="journal article" date="2020" name="Nature">
        <title>Giant virus diversity and host interactions through global metagenomics.</title>
        <authorList>
            <person name="Schulz F."/>
            <person name="Roux S."/>
            <person name="Paez-Espino D."/>
            <person name="Jungbluth S."/>
            <person name="Walsh D.A."/>
            <person name="Denef V.J."/>
            <person name="McMahon K.D."/>
            <person name="Konstantinidis K.T."/>
            <person name="Eloe-Fadrosh E.A."/>
            <person name="Kyrpides N.C."/>
            <person name="Woyke T."/>
        </authorList>
    </citation>
    <scope>NUCLEOTIDE SEQUENCE</scope>
    <source>
        <strain evidence="2">GVMAG-M-3300025572-1</strain>
    </source>
</reference>
<feature type="transmembrane region" description="Helical" evidence="1">
    <location>
        <begin position="107"/>
        <end position="127"/>
    </location>
</feature>
<name>A0A6C0IXQ1_9ZZZZ</name>
<proteinExistence type="predicted"/>
<keyword evidence="1" id="KW-1133">Transmembrane helix</keyword>